<proteinExistence type="predicted"/>
<evidence type="ECO:0000313" key="1">
    <source>
        <dbReference type="EMBL" id="MPM49273.1"/>
    </source>
</evidence>
<dbReference type="AlphaFoldDB" id="A0A645AEK2"/>
<accession>A0A645AEK2</accession>
<gene>
    <name evidence="1" type="ORF">SDC9_96001</name>
</gene>
<organism evidence="1">
    <name type="scientific">bioreactor metagenome</name>
    <dbReference type="NCBI Taxonomy" id="1076179"/>
    <lineage>
        <taxon>unclassified sequences</taxon>
        <taxon>metagenomes</taxon>
        <taxon>ecological metagenomes</taxon>
    </lineage>
</organism>
<protein>
    <submittedName>
        <fullName evidence="1">Uncharacterized protein</fullName>
    </submittedName>
</protein>
<comment type="caution">
    <text evidence="1">The sequence shown here is derived from an EMBL/GenBank/DDBJ whole genome shotgun (WGS) entry which is preliminary data.</text>
</comment>
<reference evidence="1" key="1">
    <citation type="submission" date="2019-08" db="EMBL/GenBank/DDBJ databases">
        <authorList>
            <person name="Kucharzyk K."/>
            <person name="Murdoch R.W."/>
            <person name="Higgins S."/>
            <person name="Loffler F."/>
        </authorList>
    </citation>
    <scope>NUCLEOTIDE SEQUENCE</scope>
</reference>
<dbReference type="EMBL" id="VSSQ01012453">
    <property type="protein sequence ID" value="MPM49273.1"/>
    <property type="molecule type" value="Genomic_DNA"/>
</dbReference>
<sequence>MKPSGQIALVSHFTLLAVFFNHRRCDEKTGQDEKNVNSQVAARQNMRNQMIENDGNNRKRPHPIQWNGTFLYCHDNYPPFIDTDVTF</sequence>
<name>A0A645AEK2_9ZZZZ</name>